<evidence type="ECO:0000313" key="3">
    <source>
        <dbReference type="EMBL" id="KAF2861226.1"/>
    </source>
</evidence>
<organism evidence="3 4">
    <name type="scientific">Piedraia hortae CBS 480.64</name>
    <dbReference type="NCBI Taxonomy" id="1314780"/>
    <lineage>
        <taxon>Eukaryota</taxon>
        <taxon>Fungi</taxon>
        <taxon>Dikarya</taxon>
        <taxon>Ascomycota</taxon>
        <taxon>Pezizomycotina</taxon>
        <taxon>Dothideomycetes</taxon>
        <taxon>Dothideomycetidae</taxon>
        <taxon>Capnodiales</taxon>
        <taxon>Piedraiaceae</taxon>
        <taxon>Piedraia</taxon>
    </lineage>
</organism>
<dbReference type="PANTHER" id="PTHR14580:SF0">
    <property type="entry name" value="MULTIPLE MYELOMA TUMOR-ASSOCIATED PROTEIN 2"/>
    <property type="match status" value="1"/>
</dbReference>
<dbReference type="PANTHER" id="PTHR14580">
    <property type="entry name" value="MULTIPLE MYELOMA TUMOR-ASSOCIATED PROTEIN 2 FAMILY MEMBER"/>
    <property type="match status" value="1"/>
</dbReference>
<gene>
    <name evidence="3" type="ORF">K470DRAFT_201442</name>
</gene>
<feature type="domain" description="Multiple myeloma tumor-associated protein 2-like N-terminal" evidence="2">
    <location>
        <begin position="13"/>
        <end position="95"/>
    </location>
</feature>
<feature type="compositionally biased region" description="Basic and acidic residues" evidence="1">
    <location>
        <begin position="56"/>
        <end position="84"/>
    </location>
</feature>
<dbReference type="OrthoDB" id="5390672at2759"/>
<feature type="non-terminal residue" evidence="3">
    <location>
        <position position="198"/>
    </location>
</feature>
<dbReference type="Proteomes" id="UP000799421">
    <property type="component" value="Unassembled WGS sequence"/>
</dbReference>
<feature type="region of interest" description="Disordered" evidence="1">
    <location>
        <begin position="56"/>
        <end position="198"/>
    </location>
</feature>
<evidence type="ECO:0000259" key="2">
    <source>
        <dbReference type="Pfam" id="PF10159"/>
    </source>
</evidence>
<dbReference type="InterPro" id="IPR019315">
    <property type="entry name" value="MMTA2_N"/>
</dbReference>
<feature type="compositionally biased region" description="Basic residues" evidence="1">
    <location>
        <begin position="176"/>
        <end position="198"/>
    </location>
</feature>
<dbReference type="EMBL" id="MU005974">
    <property type="protein sequence ID" value="KAF2861226.1"/>
    <property type="molecule type" value="Genomic_DNA"/>
</dbReference>
<name>A0A6A7C0X9_9PEZI</name>
<protein>
    <recommendedName>
        <fullName evidence="2">Multiple myeloma tumor-associated protein 2-like N-terminal domain-containing protein</fullName>
    </recommendedName>
</protein>
<proteinExistence type="predicted"/>
<dbReference type="AlphaFoldDB" id="A0A6A7C0X9"/>
<feature type="compositionally biased region" description="Basic residues" evidence="1">
    <location>
        <begin position="156"/>
        <end position="165"/>
    </location>
</feature>
<evidence type="ECO:0000313" key="4">
    <source>
        <dbReference type="Proteomes" id="UP000799421"/>
    </source>
</evidence>
<dbReference type="InterPro" id="IPR039207">
    <property type="entry name" value="MMTAG2-like"/>
</dbReference>
<dbReference type="Pfam" id="PF10159">
    <property type="entry name" value="MMtag"/>
    <property type="match status" value="1"/>
</dbReference>
<accession>A0A6A7C0X9</accession>
<keyword evidence="4" id="KW-1185">Reference proteome</keyword>
<evidence type="ECO:0000256" key="1">
    <source>
        <dbReference type="SAM" id="MobiDB-lite"/>
    </source>
</evidence>
<feature type="compositionally biased region" description="Basic residues" evidence="1">
    <location>
        <begin position="134"/>
        <end position="147"/>
    </location>
</feature>
<sequence length="198" mass="22804">MDLLKTVEKSGSSRGGVNFSWEDVKKSEFRENYLGHSIMAPVGRWQKGKDLNWYAKADDAGLSPEEKRQKEEQRRREELRKVKEAEEDAMAAALGLPPPDRSEKLPMAMSIGSSAGPARPEDGAPSTSGDGPSKRRRASRSRSANRRRREESFSPQRKRSRRHDMRSHGHSDYHTRSRSISRDRRRKLEGRRGERRHR</sequence>
<feature type="compositionally biased region" description="Basic and acidic residues" evidence="1">
    <location>
        <begin position="166"/>
        <end position="175"/>
    </location>
</feature>
<reference evidence="3" key="1">
    <citation type="journal article" date="2020" name="Stud. Mycol.">
        <title>101 Dothideomycetes genomes: a test case for predicting lifestyles and emergence of pathogens.</title>
        <authorList>
            <person name="Haridas S."/>
            <person name="Albert R."/>
            <person name="Binder M."/>
            <person name="Bloem J."/>
            <person name="Labutti K."/>
            <person name="Salamov A."/>
            <person name="Andreopoulos B."/>
            <person name="Baker S."/>
            <person name="Barry K."/>
            <person name="Bills G."/>
            <person name="Bluhm B."/>
            <person name="Cannon C."/>
            <person name="Castanera R."/>
            <person name="Culley D."/>
            <person name="Daum C."/>
            <person name="Ezra D."/>
            <person name="Gonzalez J."/>
            <person name="Henrissat B."/>
            <person name="Kuo A."/>
            <person name="Liang C."/>
            <person name="Lipzen A."/>
            <person name="Lutzoni F."/>
            <person name="Magnuson J."/>
            <person name="Mondo S."/>
            <person name="Nolan M."/>
            <person name="Ohm R."/>
            <person name="Pangilinan J."/>
            <person name="Park H.-J."/>
            <person name="Ramirez L."/>
            <person name="Alfaro M."/>
            <person name="Sun H."/>
            <person name="Tritt A."/>
            <person name="Yoshinaga Y."/>
            <person name="Zwiers L.-H."/>
            <person name="Turgeon B."/>
            <person name="Goodwin S."/>
            <person name="Spatafora J."/>
            <person name="Crous P."/>
            <person name="Grigoriev I."/>
        </authorList>
    </citation>
    <scope>NUCLEOTIDE SEQUENCE</scope>
    <source>
        <strain evidence="3">CBS 480.64</strain>
    </source>
</reference>